<evidence type="ECO:0000313" key="1">
    <source>
        <dbReference type="EMBL" id="AGM32851.1"/>
    </source>
</evidence>
<keyword evidence="1" id="KW-0808">Transferase</keyword>
<dbReference type="InterPro" id="IPR011009">
    <property type="entry name" value="Kinase-like_dom_sf"/>
</dbReference>
<dbReference type="AlphaFoldDB" id="R4UX14"/>
<keyword evidence="1" id="KW-0418">Kinase</keyword>
<dbReference type="EMBL" id="KC741027">
    <property type="protein sequence ID" value="AGM32851.1"/>
    <property type="molecule type" value="mRNA"/>
</dbReference>
<dbReference type="GO" id="GO:0016301">
    <property type="term" value="F:kinase activity"/>
    <property type="evidence" value="ECO:0007669"/>
    <property type="project" value="UniProtKB-KW"/>
</dbReference>
<dbReference type="Gene3D" id="1.10.510.10">
    <property type="entry name" value="Transferase(Phosphotransferase) domain 1"/>
    <property type="match status" value="1"/>
</dbReference>
<name>R4UX14_COPFO</name>
<dbReference type="SUPFAM" id="SSF56112">
    <property type="entry name" value="Protein kinase-like (PK-like)"/>
    <property type="match status" value="1"/>
</dbReference>
<accession>R4UX14</accession>
<organism evidence="1">
    <name type="scientific">Coptotermes formosanus</name>
    <name type="common">Formosan subterranean termite</name>
    <dbReference type="NCBI Taxonomy" id="36987"/>
    <lineage>
        <taxon>Eukaryota</taxon>
        <taxon>Metazoa</taxon>
        <taxon>Ecdysozoa</taxon>
        <taxon>Arthropoda</taxon>
        <taxon>Hexapoda</taxon>
        <taxon>Insecta</taxon>
        <taxon>Pterygota</taxon>
        <taxon>Neoptera</taxon>
        <taxon>Polyneoptera</taxon>
        <taxon>Dictyoptera</taxon>
        <taxon>Blattodea</taxon>
        <taxon>Blattoidea</taxon>
        <taxon>Termitoidae</taxon>
        <taxon>Rhinotermitidae</taxon>
        <taxon>Coptotermes</taxon>
    </lineage>
</organism>
<protein>
    <submittedName>
        <fullName evidence="1">Putative CAMK family protein kinase</fullName>
    </submittedName>
</protein>
<proteinExistence type="evidence at transcript level"/>
<sequence length="245" mass="28315">MPDWPEETKELIRRMLRVDPNERISIAEIKQHPLFRNGLEDDHILPRPLPMVESFGPIQDVSENVLNILSRIGFDDANELNEMLLSKENTLAKVFVGMLNSKIDLSSLPWGESNKFRCFEENSFSKIRYQFGSLGIMASFVHRWEWDVDEQTQPLIESTKEILSTGLSIWWVMKRVQESCDASSFDWFHPDPQTVYCRSDDGPSYLSVFGRFESQSVIVLNVSLHTGSVLIFDDFCSDLEERINC</sequence>
<reference evidence="1" key="1">
    <citation type="submission" date="2013-03" db="EMBL/GenBank/DDBJ databases">
        <title>Immune-Related transcriptome of Coptotermes formosanus Shiraki workers: the defense mechanism.</title>
        <authorList>
            <person name="Hussain A."/>
            <person name="Li Y.F."/>
            <person name="Wen S.Y."/>
        </authorList>
    </citation>
    <scope>NUCLEOTIDE SEQUENCE</scope>
</reference>